<dbReference type="InterPro" id="IPR020846">
    <property type="entry name" value="MFS_dom"/>
</dbReference>
<dbReference type="EMBL" id="JASJQH010007465">
    <property type="protein sequence ID" value="KAK9708665.1"/>
    <property type="molecule type" value="Genomic_DNA"/>
</dbReference>
<keyword evidence="3" id="KW-0813">Transport</keyword>
<feature type="region of interest" description="Disordered" evidence="7">
    <location>
        <begin position="214"/>
        <end position="233"/>
    </location>
</feature>
<dbReference type="PRINTS" id="PR01035">
    <property type="entry name" value="TCRTETA"/>
</dbReference>
<feature type="transmembrane region" description="Helical" evidence="8">
    <location>
        <begin position="149"/>
        <end position="171"/>
    </location>
</feature>
<accession>A0ABR2VWY7</accession>
<dbReference type="PANTHER" id="PTHR23506:SF23">
    <property type="entry name" value="GH10249P"/>
    <property type="match status" value="1"/>
</dbReference>
<sequence>MSTEKNGIIDRFKAFRESRTAVLIVVTLAIFTDMLIYGIVVPILPSIVEKKLHGDSTTVGLLMGSFAAGLLGATPIFALLSDRYKKRKLPMLISLLCLCIACALFPLANTFWQFLIIRIIQGISAAASWVIGVAMLADAFPPHQFGVAVGTAMGGHGIGFAIGPTIGGLLFENSSDSSPFILCSVLCFFDFLVRLCIAPSDAQMREMSNAIEEATRELQDSTEKTPEADTENVDNAMAEQKPLNMLTMLKHWPIIKCFLITLLSSSAYACVEPTLTIYLGEEFGYSTGTIGLLFIALVVPNVFIAPISGWLSDRFGRMFICSIGLTAFSAIITFLAVPKAAWSLVIVMMLCGASQSMVMTPVQPELGDYIRKLGGGAFAQAFGLFNMAFSGGMFIGPIIGGIAYDRIGFLFTLLIFAIVNALLIPFIIAKPRRNPVIS</sequence>
<dbReference type="PROSITE" id="PS50850">
    <property type="entry name" value="MFS"/>
    <property type="match status" value="1"/>
</dbReference>
<keyword evidence="5 8" id="KW-1133">Transmembrane helix</keyword>
<keyword evidence="6 8" id="KW-0472">Membrane</keyword>
<feature type="transmembrane region" description="Helical" evidence="8">
    <location>
        <begin position="381"/>
        <end position="403"/>
    </location>
</feature>
<evidence type="ECO:0000256" key="1">
    <source>
        <dbReference type="ARBA" id="ARBA00004141"/>
    </source>
</evidence>
<feature type="compositionally biased region" description="Basic and acidic residues" evidence="7">
    <location>
        <begin position="214"/>
        <end position="227"/>
    </location>
</feature>
<dbReference type="SUPFAM" id="SSF103473">
    <property type="entry name" value="MFS general substrate transporter"/>
    <property type="match status" value="1"/>
</dbReference>
<evidence type="ECO:0000313" key="10">
    <source>
        <dbReference type="EMBL" id="KAK9708665.1"/>
    </source>
</evidence>
<protein>
    <recommendedName>
        <fullName evidence="9">Major facilitator superfamily (MFS) profile domain-containing protein</fullName>
    </recommendedName>
</protein>
<dbReference type="Gene3D" id="1.20.1250.20">
    <property type="entry name" value="MFS general substrate transporter like domains"/>
    <property type="match status" value="1"/>
</dbReference>
<feature type="transmembrane region" description="Helical" evidence="8">
    <location>
        <begin position="253"/>
        <end position="271"/>
    </location>
</feature>
<feature type="transmembrane region" description="Helical" evidence="8">
    <location>
        <begin position="92"/>
        <end position="109"/>
    </location>
</feature>
<proteinExistence type="inferred from homology"/>
<dbReference type="Pfam" id="PF07690">
    <property type="entry name" value="MFS_1"/>
    <property type="match status" value="2"/>
</dbReference>
<name>A0ABR2VWY7_9FUNG</name>
<feature type="transmembrane region" description="Helical" evidence="8">
    <location>
        <begin position="115"/>
        <end position="137"/>
    </location>
</feature>
<keyword evidence="11" id="KW-1185">Reference proteome</keyword>
<dbReference type="InterPro" id="IPR001958">
    <property type="entry name" value="Tet-R_TetA/multi-R_MdtG-like"/>
</dbReference>
<comment type="caution">
    <text evidence="10">The sequence shown here is derived from an EMBL/GenBank/DDBJ whole genome shotgun (WGS) entry which is preliminary data.</text>
</comment>
<dbReference type="InterPro" id="IPR011701">
    <property type="entry name" value="MFS"/>
</dbReference>
<gene>
    <name evidence="10" type="ORF">K7432_009498</name>
</gene>
<dbReference type="InterPro" id="IPR050930">
    <property type="entry name" value="MFS_Vesicular_Transporter"/>
</dbReference>
<evidence type="ECO:0000313" key="11">
    <source>
        <dbReference type="Proteomes" id="UP001479436"/>
    </source>
</evidence>
<evidence type="ECO:0000256" key="4">
    <source>
        <dbReference type="ARBA" id="ARBA00022692"/>
    </source>
</evidence>
<comment type="similarity">
    <text evidence="2">Belongs to the major facilitator superfamily. Vesicular transporter family.</text>
</comment>
<reference evidence="10 11" key="1">
    <citation type="submission" date="2023-04" db="EMBL/GenBank/DDBJ databases">
        <title>Genome of Basidiobolus ranarum AG-B5.</title>
        <authorList>
            <person name="Stajich J.E."/>
            <person name="Carter-House D."/>
            <person name="Gryganskyi A."/>
        </authorList>
    </citation>
    <scope>NUCLEOTIDE SEQUENCE [LARGE SCALE GENOMIC DNA]</scope>
    <source>
        <strain evidence="10 11">AG-B5</strain>
    </source>
</reference>
<feature type="transmembrane region" description="Helical" evidence="8">
    <location>
        <begin position="315"/>
        <end position="335"/>
    </location>
</feature>
<dbReference type="CDD" id="cd17325">
    <property type="entry name" value="MFS_MdtG_SLC18_like"/>
    <property type="match status" value="1"/>
</dbReference>
<evidence type="ECO:0000256" key="7">
    <source>
        <dbReference type="SAM" id="MobiDB-lite"/>
    </source>
</evidence>
<evidence type="ECO:0000256" key="3">
    <source>
        <dbReference type="ARBA" id="ARBA00022448"/>
    </source>
</evidence>
<evidence type="ECO:0000256" key="6">
    <source>
        <dbReference type="ARBA" id="ARBA00023136"/>
    </source>
</evidence>
<feature type="transmembrane region" description="Helical" evidence="8">
    <location>
        <begin position="59"/>
        <end position="80"/>
    </location>
</feature>
<comment type="subcellular location">
    <subcellularLocation>
        <location evidence="1">Membrane</location>
        <topology evidence="1">Multi-pass membrane protein</topology>
    </subcellularLocation>
</comment>
<evidence type="ECO:0000256" key="8">
    <source>
        <dbReference type="SAM" id="Phobius"/>
    </source>
</evidence>
<feature type="transmembrane region" description="Helical" evidence="8">
    <location>
        <begin position="177"/>
        <end position="197"/>
    </location>
</feature>
<dbReference type="InterPro" id="IPR036259">
    <property type="entry name" value="MFS_trans_sf"/>
</dbReference>
<organism evidence="10 11">
    <name type="scientific">Basidiobolus ranarum</name>
    <dbReference type="NCBI Taxonomy" id="34480"/>
    <lineage>
        <taxon>Eukaryota</taxon>
        <taxon>Fungi</taxon>
        <taxon>Fungi incertae sedis</taxon>
        <taxon>Zoopagomycota</taxon>
        <taxon>Entomophthoromycotina</taxon>
        <taxon>Basidiobolomycetes</taxon>
        <taxon>Basidiobolales</taxon>
        <taxon>Basidiobolaceae</taxon>
        <taxon>Basidiobolus</taxon>
    </lineage>
</organism>
<evidence type="ECO:0000256" key="5">
    <source>
        <dbReference type="ARBA" id="ARBA00022989"/>
    </source>
</evidence>
<keyword evidence="4 8" id="KW-0812">Transmembrane</keyword>
<feature type="transmembrane region" description="Helical" evidence="8">
    <location>
        <begin position="409"/>
        <end position="429"/>
    </location>
</feature>
<evidence type="ECO:0000256" key="2">
    <source>
        <dbReference type="ARBA" id="ARBA00006829"/>
    </source>
</evidence>
<feature type="transmembrane region" description="Helical" evidence="8">
    <location>
        <begin position="21"/>
        <end position="47"/>
    </location>
</feature>
<feature type="transmembrane region" description="Helical" evidence="8">
    <location>
        <begin position="283"/>
        <end position="303"/>
    </location>
</feature>
<feature type="domain" description="Major facilitator superfamily (MFS) profile" evidence="9">
    <location>
        <begin position="22"/>
        <end position="432"/>
    </location>
</feature>
<evidence type="ECO:0000259" key="9">
    <source>
        <dbReference type="PROSITE" id="PS50850"/>
    </source>
</evidence>
<dbReference type="Proteomes" id="UP001479436">
    <property type="component" value="Unassembled WGS sequence"/>
</dbReference>
<dbReference type="PANTHER" id="PTHR23506">
    <property type="entry name" value="GH10249P"/>
    <property type="match status" value="1"/>
</dbReference>